<name>A0A078ANK8_STYLE</name>
<evidence type="ECO:0000313" key="2">
    <source>
        <dbReference type="EMBL" id="CDW83516.1"/>
    </source>
</evidence>
<feature type="compositionally biased region" description="Polar residues" evidence="1">
    <location>
        <begin position="356"/>
        <end position="373"/>
    </location>
</feature>
<organism evidence="2 3">
    <name type="scientific">Stylonychia lemnae</name>
    <name type="common">Ciliate</name>
    <dbReference type="NCBI Taxonomy" id="5949"/>
    <lineage>
        <taxon>Eukaryota</taxon>
        <taxon>Sar</taxon>
        <taxon>Alveolata</taxon>
        <taxon>Ciliophora</taxon>
        <taxon>Intramacronucleata</taxon>
        <taxon>Spirotrichea</taxon>
        <taxon>Stichotrichia</taxon>
        <taxon>Sporadotrichida</taxon>
        <taxon>Oxytrichidae</taxon>
        <taxon>Stylonychinae</taxon>
        <taxon>Stylonychia</taxon>
    </lineage>
</organism>
<sequence length="373" mass="42631">MNSNSQSDLTSNQTPKQQVNPFLIQHSQTQEQQILFNLSQSNQNEINTFHNIKPQNSQIMNPEPYHTHFDSDLVYASQNQLNINFNSHSQQPINNQMSDQLCQNCLVGTVSFYIVDQDKRLCEKCAVNEIYKNESYEKIVEKVWNKVKNIMILRKKVCQSINHQLQIQQSLQEAQLLLKQQNSANSQNATLLQQKTMLFQMQQRNTVINGQSLPQIGGVDLPGQLNNLAGNNSLGQSNSNTQGVGSGSGALFGNMNINQESLINNNNTGVMFKNTKFNQNQNNFSQQMQQDQQNDVDMNIERLNLFYDLLQIEIEKLRRKSIDDIMLNAKAQQRYQATQQQHQQNQQTNQNITGQPVNINNSPNAAIQKESFQ</sequence>
<reference evidence="2 3" key="1">
    <citation type="submission" date="2014-06" db="EMBL/GenBank/DDBJ databases">
        <authorList>
            <person name="Swart Estienne"/>
        </authorList>
    </citation>
    <scope>NUCLEOTIDE SEQUENCE [LARGE SCALE GENOMIC DNA]</scope>
    <source>
        <strain evidence="2 3">130c</strain>
    </source>
</reference>
<dbReference type="InParanoid" id="A0A078ANK8"/>
<dbReference type="AlphaFoldDB" id="A0A078ANK8"/>
<dbReference type="EMBL" id="CCKQ01011915">
    <property type="protein sequence ID" value="CDW83516.1"/>
    <property type="molecule type" value="Genomic_DNA"/>
</dbReference>
<keyword evidence="3" id="KW-1185">Reference proteome</keyword>
<proteinExistence type="predicted"/>
<evidence type="ECO:0000313" key="3">
    <source>
        <dbReference type="Proteomes" id="UP000039865"/>
    </source>
</evidence>
<protein>
    <submittedName>
        <fullName evidence="2">Uncharacterized protein</fullName>
    </submittedName>
</protein>
<accession>A0A078ANK8</accession>
<dbReference type="Proteomes" id="UP000039865">
    <property type="component" value="Unassembled WGS sequence"/>
</dbReference>
<evidence type="ECO:0000256" key="1">
    <source>
        <dbReference type="SAM" id="MobiDB-lite"/>
    </source>
</evidence>
<gene>
    <name evidence="2" type="primary">Contig5694.g6093</name>
    <name evidence="2" type="ORF">STYLEM_12564</name>
</gene>
<feature type="region of interest" description="Disordered" evidence="1">
    <location>
        <begin position="336"/>
        <end position="373"/>
    </location>
</feature>
<feature type="compositionally biased region" description="Low complexity" evidence="1">
    <location>
        <begin position="336"/>
        <end position="355"/>
    </location>
</feature>